<dbReference type="InterPro" id="IPR001792">
    <property type="entry name" value="Acylphosphatase-like_dom"/>
</dbReference>
<dbReference type="AlphaFoldDB" id="A4HE98"/>
<dbReference type="RefSeq" id="XP_001565656.1">
    <property type="nucleotide sequence ID" value="XM_001565606.1"/>
</dbReference>
<evidence type="ECO:0000313" key="4">
    <source>
        <dbReference type="EMBL" id="CAM39151.1"/>
    </source>
</evidence>
<dbReference type="InterPro" id="IPR036046">
    <property type="entry name" value="Acylphosphatase-like_dom_sf"/>
</dbReference>
<dbReference type="STRING" id="5660.A4HE98"/>
<dbReference type="InterPro" id="IPR017968">
    <property type="entry name" value="Acylphosphatase_CS"/>
</dbReference>
<accession>A4HE98</accession>
<evidence type="ECO:0000256" key="1">
    <source>
        <dbReference type="PROSITE-ProRule" id="PRU00520"/>
    </source>
</evidence>
<sequence>MMYTCVCVWGGGGVSVRDAGMQQRCKTWGRGAPQPFTLPSPVQVLRQLVLLPSSLSLSLSRHSVRSPLEKHAHAYLHTGDNIASAVTDTMEASRYIHTYRIFVSGRVQGVFYRKYTALKAAELGVTGFVRNLPDGRVEILAEGTKTQVGALEAWCHRGSPEAQVTAVDVEDCTQLAPQSDGTGVTATPPLDRKMSNFVVSR</sequence>
<dbReference type="GeneID" id="5416241"/>
<dbReference type="SUPFAM" id="SSF54975">
    <property type="entry name" value="Acylphosphatase/BLUF domain-like"/>
    <property type="match status" value="1"/>
</dbReference>
<feature type="domain" description="Acylphosphatase-like" evidence="3">
    <location>
        <begin position="98"/>
        <end position="188"/>
    </location>
</feature>
<dbReference type="EC" id="3.6.1.7" evidence="1"/>
<dbReference type="PANTHER" id="PTHR47268:SF4">
    <property type="entry name" value="ACYLPHOSPHATASE"/>
    <property type="match status" value="1"/>
</dbReference>
<dbReference type="KEGG" id="lbz:LBRM_25_1520"/>
<dbReference type="GO" id="GO:0003998">
    <property type="term" value="F:acylphosphatase activity"/>
    <property type="evidence" value="ECO:0007669"/>
    <property type="project" value="UniProtKB-EC"/>
</dbReference>
<dbReference type="PANTHER" id="PTHR47268">
    <property type="entry name" value="ACYLPHOSPHATASE"/>
    <property type="match status" value="1"/>
</dbReference>
<evidence type="ECO:0000259" key="3">
    <source>
        <dbReference type="PROSITE" id="PS51160"/>
    </source>
</evidence>
<reference evidence="4 5" key="2">
    <citation type="journal article" date="2011" name="Genome Res.">
        <title>Chromosome and gene copy number variation allow major structural change between species and strains of Leishmania.</title>
        <authorList>
            <person name="Rogers M.B."/>
            <person name="Hilley J.D."/>
            <person name="Dickens N.J."/>
            <person name="Wilkes J."/>
            <person name="Bates P.A."/>
            <person name="Depledge D.P."/>
            <person name="Harris D."/>
            <person name="Her Y."/>
            <person name="Herzyk P."/>
            <person name="Imamura H."/>
            <person name="Otto T.D."/>
            <person name="Sanders M."/>
            <person name="Seeger K."/>
            <person name="Dujardin J.C."/>
            <person name="Berriman M."/>
            <person name="Smith D.F."/>
            <person name="Hertz-Fowler C."/>
            <person name="Mottram J.C."/>
        </authorList>
    </citation>
    <scope>NUCLEOTIDE SEQUENCE [LARGE SCALE GENOMIC DNA]</scope>
    <source>
        <strain evidence="4 5">MHOM/BR/75/M2904</strain>
    </source>
</reference>
<dbReference type="Pfam" id="PF00708">
    <property type="entry name" value="Acylphosphatase"/>
    <property type="match status" value="1"/>
</dbReference>
<keyword evidence="1 4" id="KW-0378">Hydrolase</keyword>
<dbReference type="EMBL" id="FR799000">
    <property type="protein sequence ID" value="CAM39151.1"/>
    <property type="molecule type" value="Genomic_DNA"/>
</dbReference>
<dbReference type="Proteomes" id="UP000007258">
    <property type="component" value="Chromosome 25"/>
</dbReference>
<proteinExistence type="inferred from homology"/>
<dbReference type="FunFam" id="3.30.70.100:FF:000078">
    <property type="entry name" value="Acylphosphatase"/>
    <property type="match status" value="1"/>
</dbReference>
<dbReference type="InParanoid" id="A4HE98"/>
<evidence type="ECO:0000313" key="5">
    <source>
        <dbReference type="Proteomes" id="UP000007258"/>
    </source>
</evidence>
<gene>
    <name evidence="4" type="ORF">LBRM_25_1520</name>
</gene>
<feature type="active site" evidence="1">
    <location>
        <position position="113"/>
    </location>
</feature>
<dbReference type="Gene3D" id="3.30.70.100">
    <property type="match status" value="1"/>
</dbReference>
<protein>
    <recommendedName>
        <fullName evidence="1">acylphosphatase</fullName>
        <ecNumber evidence="1">3.6.1.7</ecNumber>
    </recommendedName>
</protein>
<comment type="similarity">
    <text evidence="2">Belongs to the acylphosphatase family.</text>
</comment>
<dbReference type="PROSITE" id="PS00151">
    <property type="entry name" value="ACYLPHOSPHATASE_2"/>
    <property type="match status" value="1"/>
</dbReference>
<dbReference type="PROSITE" id="PS51160">
    <property type="entry name" value="ACYLPHOSPHATASE_3"/>
    <property type="match status" value="1"/>
</dbReference>
<name>A4HE98_LEIBR</name>
<feature type="active site" evidence="1">
    <location>
        <position position="131"/>
    </location>
</feature>
<dbReference type="VEuPathDB" id="TriTrypDB:LbrM.25.1520"/>
<evidence type="ECO:0000256" key="2">
    <source>
        <dbReference type="RuleBase" id="RU004168"/>
    </source>
</evidence>
<keyword evidence="5" id="KW-1185">Reference proteome</keyword>
<reference evidence="4 5" key="1">
    <citation type="journal article" date="2007" name="Nat. Genet.">
        <title>Comparative genomic analysis of three Leishmania species that cause diverse human disease.</title>
        <authorList>
            <person name="Peacock C.S."/>
            <person name="Seeger K."/>
            <person name="Harris D."/>
            <person name="Murphy L."/>
            <person name="Ruiz J.C."/>
            <person name="Quail M.A."/>
            <person name="Peters N."/>
            <person name="Adlem E."/>
            <person name="Tivey A."/>
            <person name="Aslett M."/>
            <person name="Kerhornou A."/>
            <person name="Ivens A."/>
            <person name="Fraser A."/>
            <person name="Rajandream M.A."/>
            <person name="Carver T."/>
            <person name="Norbertczak H."/>
            <person name="Chillingworth T."/>
            <person name="Hance Z."/>
            <person name="Jagels K."/>
            <person name="Moule S."/>
            <person name="Ormond D."/>
            <person name="Rutter S."/>
            <person name="Squares R."/>
            <person name="Whitehead S."/>
            <person name="Rabbinowitsch E."/>
            <person name="Arrowsmith C."/>
            <person name="White B."/>
            <person name="Thurston S."/>
            <person name="Bringaud F."/>
            <person name="Baldauf S.L."/>
            <person name="Faulconbridge A."/>
            <person name="Jeffares D."/>
            <person name="Depledge D.P."/>
            <person name="Oyola S.O."/>
            <person name="Hilley J.D."/>
            <person name="Brito L.O."/>
            <person name="Tosi L.R."/>
            <person name="Barrell B."/>
            <person name="Cruz A.K."/>
            <person name="Mottram J.C."/>
            <person name="Smith D.F."/>
            <person name="Berriman M."/>
        </authorList>
    </citation>
    <scope>NUCLEOTIDE SEQUENCE [LARGE SCALE GENOMIC DNA]</scope>
    <source>
        <strain evidence="4 5">MHOM/BR/75/M2904</strain>
    </source>
</reference>
<organism evidence="4 5">
    <name type="scientific">Leishmania braziliensis</name>
    <dbReference type="NCBI Taxonomy" id="5660"/>
    <lineage>
        <taxon>Eukaryota</taxon>
        <taxon>Discoba</taxon>
        <taxon>Euglenozoa</taxon>
        <taxon>Kinetoplastea</taxon>
        <taxon>Metakinetoplastina</taxon>
        <taxon>Trypanosomatida</taxon>
        <taxon>Trypanosomatidae</taxon>
        <taxon>Leishmaniinae</taxon>
        <taxon>Leishmania</taxon>
        <taxon>Leishmania braziliensis species complex</taxon>
    </lineage>
</organism>
<dbReference type="InterPro" id="IPR020456">
    <property type="entry name" value="Acylphosphatase"/>
</dbReference>
<comment type="catalytic activity">
    <reaction evidence="1">
        <text>an acyl phosphate + H2O = a carboxylate + phosphate + H(+)</text>
        <dbReference type="Rhea" id="RHEA:14965"/>
        <dbReference type="ChEBI" id="CHEBI:15377"/>
        <dbReference type="ChEBI" id="CHEBI:15378"/>
        <dbReference type="ChEBI" id="CHEBI:29067"/>
        <dbReference type="ChEBI" id="CHEBI:43474"/>
        <dbReference type="ChEBI" id="CHEBI:59918"/>
        <dbReference type="EC" id="3.6.1.7"/>
    </reaction>
</comment>